<protein>
    <recommendedName>
        <fullName evidence="9">t-SNARE coiled-coil homology domain-containing protein</fullName>
    </recommendedName>
</protein>
<name>B7G5Z1_PHATC</name>
<dbReference type="SMART" id="SM00397">
    <property type="entry name" value="t_SNARE"/>
    <property type="match status" value="1"/>
</dbReference>
<evidence type="ECO:0000256" key="6">
    <source>
        <dbReference type="ARBA" id="ARBA00023136"/>
    </source>
</evidence>
<evidence type="ECO:0000256" key="8">
    <source>
        <dbReference type="SAM" id="Phobius"/>
    </source>
</evidence>
<dbReference type="InParanoid" id="B7G5Z1"/>
<proteinExistence type="predicted"/>
<dbReference type="GO" id="GO:0000149">
    <property type="term" value="F:SNARE binding"/>
    <property type="evidence" value="ECO:0007669"/>
    <property type="project" value="TreeGrafter"/>
</dbReference>
<dbReference type="HOGENOM" id="CLU_087769_0_0_1"/>
<keyword evidence="3 8" id="KW-0812">Transmembrane</keyword>
<evidence type="ECO:0000259" key="9">
    <source>
        <dbReference type="PROSITE" id="PS50192"/>
    </source>
</evidence>
<dbReference type="GeneID" id="7203264"/>
<feature type="domain" description="T-SNARE coiled-coil homology" evidence="9">
    <location>
        <begin position="134"/>
        <end position="196"/>
    </location>
</feature>
<dbReference type="GO" id="GO:0005794">
    <property type="term" value="C:Golgi apparatus"/>
    <property type="evidence" value="ECO:0007669"/>
    <property type="project" value="TreeGrafter"/>
</dbReference>
<keyword evidence="7" id="KW-0175">Coiled coil</keyword>
<reference evidence="11" key="2">
    <citation type="submission" date="2008-08" db="EMBL/GenBank/DDBJ databases">
        <authorList>
            <consortium name="Diatom Consortium"/>
            <person name="Grigoriev I."/>
            <person name="Grimwood J."/>
            <person name="Kuo A."/>
            <person name="Otillar R.P."/>
            <person name="Salamov A."/>
            <person name="Detter J.C."/>
            <person name="Lindquist E."/>
            <person name="Shapiro H."/>
            <person name="Lucas S."/>
            <person name="Glavina del Rio T."/>
            <person name="Pitluck S."/>
            <person name="Rokhsar D."/>
            <person name="Bowler C."/>
        </authorList>
    </citation>
    <scope>GENOME REANNOTATION</scope>
    <source>
        <strain evidence="11">CCAP 1055/1</strain>
    </source>
</reference>
<evidence type="ECO:0000256" key="2">
    <source>
        <dbReference type="ARBA" id="ARBA00022448"/>
    </source>
</evidence>
<dbReference type="OrthoDB" id="19261at2759"/>
<dbReference type="Proteomes" id="UP000000759">
    <property type="component" value="Chromosome 16"/>
</dbReference>
<keyword evidence="6 8" id="KW-0472">Membrane</keyword>
<evidence type="ECO:0000256" key="1">
    <source>
        <dbReference type="ARBA" id="ARBA00004211"/>
    </source>
</evidence>
<keyword evidence="5 8" id="KW-1133">Transmembrane helix</keyword>
<dbReference type="PaxDb" id="2850-Phatr54855"/>
<feature type="transmembrane region" description="Helical" evidence="8">
    <location>
        <begin position="204"/>
        <end position="226"/>
    </location>
</feature>
<sequence>MADIQYWDDTLTEEIENVQSMLDHISKMNGHNPMERQSAIDRAKARLRSATGTKRSFKMECRLVQDVNGRRKYEKRLASLDQTLKMLSADLKALESEQARGELFVSADYDDDNPFKRQEMDGAQAGDSMLKEASGIQDKTQESLMNTRNRITESKEVGISTLEELERQRDVINSIEKETDRIDDNLARAEVLLKQFGKRMASDHFIQCFALINCLLLLGVVLYAVIKGGGLGLGNSGTPASPVDGDSGTARLLFLRRGA</sequence>
<dbReference type="GO" id="GO:0005484">
    <property type="term" value="F:SNAP receptor activity"/>
    <property type="evidence" value="ECO:0007669"/>
    <property type="project" value="InterPro"/>
</dbReference>
<dbReference type="GO" id="GO:0031201">
    <property type="term" value="C:SNARE complex"/>
    <property type="evidence" value="ECO:0007669"/>
    <property type="project" value="InterPro"/>
</dbReference>
<organism evidence="10 11">
    <name type="scientific">Phaeodactylum tricornutum (strain CCAP 1055/1)</name>
    <dbReference type="NCBI Taxonomy" id="556484"/>
    <lineage>
        <taxon>Eukaryota</taxon>
        <taxon>Sar</taxon>
        <taxon>Stramenopiles</taxon>
        <taxon>Ochrophyta</taxon>
        <taxon>Bacillariophyta</taxon>
        <taxon>Bacillariophyceae</taxon>
        <taxon>Bacillariophycidae</taxon>
        <taxon>Naviculales</taxon>
        <taxon>Phaeodactylaceae</taxon>
        <taxon>Phaeodactylum</taxon>
    </lineage>
</organism>
<dbReference type="PANTHER" id="PTHR21230:SF79">
    <property type="entry name" value="T-SNARE COILED-COIL HOMOLOGY DOMAIN-CONTAINING PROTEIN"/>
    <property type="match status" value="1"/>
</dbReference>
<keyword evidence="2" id="KW-0813">Transport</keyword>
<keyword evidence="4" id="KW-0653">Protein transport</keyword>
<evidence type="ECO:0000313" key="10">
    <source>
        <dbReference type="EMBL" id="EEC45772.1"/>
    </source>
</evidence>
<dbReference type="eggNOG" id="ENOG502RRCR">
    <property type="taxonomic scope" value="Eukaryota"/>
</dbReference>
<dbReference type="GO" id="GO:0031902">
    <property type="term" value="C:late endosome membrane"/>
    <property type="evidence" value="ECO:0007669"/>
    <property type="project" value="TreeGrafter"/>
</dbReference>
<dbReference type="EMBL" id="CM000618">
    <property type="protein sequence ID" value="EEC45772.1"/>
    <property type="molecule type" value="Genomic_DNA"/>
</dbReference>
<evidence type="ECO:0000256" key="7">
    <source>
        <dbReference type="SAM" id="Coils"/>
    </source>
</evidence>
<comment type="subcellular location">
    <subcellularLocation>
        <location evidence="1">Membrane</location>
        <topology evidence="1">Single-pass type IV membrane protein</topology>
    </subcellularLocation>
</comment>
<dbReference type="InterPro" id="IPR044766">
    <property type="entry name" value="NPSN/SNAP25-like_N_SNARE"/>
</dbReference>
<dbReference type="CDD" id="cd15861">
    <property type="entry name" value="SNARE_SNAP25N_23N_29N_SEC9N"/>
    <property type="match status" value="1"/>
</dbReference>
<evidence type="ECO:0000256" key="3">
    <source>
        <dbReference type="ARBA" id="ARBA00022692"/>
    </source>
</evidence>
<dbReference type="GO" id="GO:0012507">
    <property type="term" value="C:ER to Golgi transport vesicle membrane"/>
    <property type="evidence" value="ECO:0007669"/>
    <property type="project" value="TreeGrafter"/>
</dbReference>
<keyword evidence="11" id="KW-1185">Reference proteome</keyword>
<dbReference type="Gene3D" id="1.20.5.110">
    <property type="match status" value="1"/>
</dbReference>
<gene>
    <name evidence="10" type="ORF">PHATRDRAFT_54855</name>
</gene>
<dbReference type="InterPro" id="IPR000727">
    <property type="entry name" value="T_SNARE_dom"/>
</dbReference>
<evidence type="ECO:0000256" key="4">
    <source>
        <dbReference type="ARBA" id="ARBA00022927"/>
    </source>
</evidence>
<evidence type="ECO:0000256" key="5">
    <source>
        <dbReference type="ARBA" id="ARBA00022989"/>
    </source>
</evidence>
<dbReference type="RefSeq" id="XP_002182485.1">
    <property type="nucleotide sequence ID" value="XM_002182449.1"/>
</dbReference>
<dbReference type="GO" id="GO:0005789">
    <property type="term" value="C:endoplasmic reticulum membrane"/>
    <property type="evidence" value="ECO:0007669"/>
    <property type="project" value="TreeGrafter"/>
</dbReference>
<dbReference type="SUPFAM" id="SSF58038">
    <property type="entry name" value="SNARE fusion complex"/>
    <property type="match status" value="1"/>
</dbReference>
<evidence type="ECO:0000313" key="11">
    <source>
        <dbReference type="Proteomes" id="UP000000759"/>
    </source>
</evidence>
<dbReference type="STRING" id="556484.B7G5Z1"/>
<dbReference type="AlphaFoldDB" id="B7G5Z1"/>
<dbReference type="PANTHER" id="PTHR21230">
    <property type="entry name" value="VESICLE TRANSPORT V-SNARE PROTEIN VTI1-RELATED"/>
    <property type="match status" value="1"/>
</dbReference>
<dbReference type="GO" id="GO:0006906">
    <property type="term" value="P:vesicle fusion"/>
    <property type="evidence" value="ECO:0007669"/>
    <property type="project" value="TreeGrafter"/>
</dbReference>
<accession>B7G5Z1</accession>
<feature type="coiled-coil region" evidence="7">
    <location>
        <begin position="70"/>
        <end position="97"/>
    </location>
</feature>
<dbReference type="GO" id="GO:0015031">
    <property type="term" value="P:protein transport"/>
    <property type="evidence" value="ECO:0007669"/>
    <property type="project" value="UniProtKB-KW"/>
</dbReference>
<dbReference type="PROSITE" id="PS50192">
    <property type="entry name" value="T_SNARE"/>
    <property type="match status" value="1"/>
</dbReference>
<reference evidence="10 11" key="1">
    <citation type="journal article" date="2008" name="Nature">
        <title>The Phaeodactylum genome reveals the evolutionary history of diatom genomes.</title>
        <authorList>
            <person name="Bowler C."/>
            <person name="Allen A.E."/>
            <person name="Badger J.H."/>
            <person name="Grimwood J."/>
            <person name="Jabbari K."/>
            <person name="Kuo A."/>
            <person name="Maheswari U."/>
            <person name="Martens C."/>
            <person name="Maumus F."/>
            <person name="Otillar R.P."/>
            <person name="Rayko E."/>
            <person name="Salamov A."/>
            <person name="Vandepoele K."/>
            <person name="Beszteri B."/>
            <person name="Gruber A."/>
            <person name="Heijde M."/>
            <person name="Katinka M."/>
            <person name="Mock T."/>
            <person name="Valentin K."/>
            <person name="Verret F."/>
            <person name="Berges J.A."/>
            <person name="Brownlee C."/>
            <person name="Cadoret J.P."/>
            <person name="Chiovitti A."/>
            <person name="Choi C.J."/>
            <person name="Coesel S."/>
            <person name="De Martino A."/>
            <person name="Detter J.C."/>
            <person name="Durkin C."/>
            <person name="Falciatore A."/>
            <person name="Fournet J."/>
            <person name="Haruta M."/>
            <person name="Huysman M.J."/>
            <person name="Jenkins B.D."/>
            <person name="Jiroutova K."/>
            <person name="Jorgensen R.E."/>
            <person name="Joubert Y."/>
            <person name="Kaplan A."/>
            <person name="Kroger N."/>
            <person name="Kroth P.G."/>
            <person name="La Roche J."/>
            <person name="Lindquist E."/>
            <person name="Lommer M."/>
            <person name="Martin-Jezequel V."/>
            <person name="Lopez P.J."/>
            <person name="Lucas S."/>
            <person name="Mangogna M."/>
            <person name="McGinnis K."/>
            <person name="Medlin L.K."/>
            <person name="Montsant A."/>
            <person name="Oudot-Le Secq M.P."/>
            <person name="Napoli C."/>
            <person name="Obornik M."/>
            <person name="Parker M.S."/>
            <person name="Petit J.L."/>
            <person name="Porcel B.M."/>
            <person name="Poulsen N."/>
            <person name="Robison M."/>
            <person name="Rychlewski L."/>
            <person name="Rynearson T.A."/>
            <person name="Schmutz J."/>
            <person name="Shapiro H."/>
            <person name="Siaut M."/>
            <person name="Stanley M."/>
            <person name="Sussman M.R."/>
            <person name="Taylor A.R."/>
            <person name="Vardi A."/>
            <person name="von Dassow P."/>
            <person name="Vyverman W."/>
            <person name="Willis A."/>
            <person name="Wyrwicz L.S."/>
            <person name="Rokhsar D.S."/>
            <person name="Weissenbach J."/>
            <person name="Armbrust E.V."/>
            <person name="Green B.R."/>
            <person name="Van de Peer Y."/>
            <person name="Grigoriev I.V."/>
        </authorList>
    </citation>
    <scope>NUCLEOTIDE SEQUENCE [LARGE SCALE GENOMIC DNA]</scope>
    <source>
        <strain evidence="10 11">CCAP 1055/1</strain>
    </source>
</reference>
<dbReference type="KEGG" id="pti:PHATRDRAFT_54855"/>